<feature type="region of interest" description="Disordered" evidence="1">
    <location>
        <begin position="118"/>
        <end position="144"/>
    </location>
</feature>
<dbReference type="PROSITE" id="PS50090">
    <property type="entry name" value="MYB_LIKE"/>
    <property type="match status" value="1"/>
</dbReference>
<dbReference type="InterPro" id="IPR001005">
    <property type="entry name" value="SANT/Myb"/>
</dbReference>
<dbReference type="Pfam" id="PF13837">
    <property type="entry name" value="Myb_DNA-bind_4"/>
    <property type="match status" value="1"/>
</dbReference>
<dbReference type="EMBL" id="GEZM01011149">
    <property type="protein sequence ID" value="JAV93633.1"/>
    <property type="molecule type" value="Transcribed_RNA"/>
</dbReference>
<dbReference type="EMBL" id="GEZM01011150">
    <property type="protein sequence ID" value="JAV93631.1"/>
    <property type="molecule type" value="Transcribed_RNA"/>
</dbReference>
<dbReference type="AlphaFoldDB" id="A0A1Y1N6Z4"/>
<dbReference type="InterPro" id="IPR044822">
    <property type="entry name" value="Myb_DNA-bind_4"/>
</dbReference>
<dbReference type="Gene3D" id="1.10.10.60">
    <property type="entry name" value="Homeodomain-like"/>
    <property type="match status" value="1"/>
</dbReference>
<evidence type="ECO:0000256" key="1">
    <source>
        <dbReference type="SAM" id="MobiDB-lite"/>
    </source>
</evidence>
<protein>
    <recommendedName>
        <fullName evidence="2">Myb-like domain-containing protein</fullName>
    </recommendedName>
</protein>
<reference evidence="3" key="1">
    <citation type="journal article" date="2016" name="Sci. Rep.">
        <title>Molecular characterization of firefly nuptial gifts: a multi-omics approach sheds light on postcopulatory sexual selection.</title>
        <authorList>
            <person name="Al-Wathiqui N."/>
            <person name="Fallon T.R."/>
            <person name="South A."/>
            <person name="Weng J.K."/>
            <person name="Lewis S.M."/>
        </authorList>
    </citation>
    <scope>NUCLEOTIDE SEQUENCE</scope>
</reference>
<proteinExistence type="predicted"/>
<name>A0A1Y1N6Z4_PHOPY</name>
<feature type="domain" description="Myb-like" evidence="2">
    <location>
        <begin position="1"/>
        <end position="62"/>
    </location>
</feature>
<feature type="compositionally biased region" description="Polar residues" evidence="1">
    <location>
        <begin position="118"/>
        <end position="135"/>
    </location>
</feature>
<evidence type="ECO:0000313" key="3">
    <source>
        <dbReference type="EMBL" id="JAV93631.1"/>
    </source>
</evidence>
<evidence type="ECO:0000259" key="2">
    <source>
        <dbReference type="PROSITE" id="PS50090"/>
    </source>
</evidence>
<sequence>MWDEQATKLLLDKYETYLPLVGPLRKFKKKKQLWSAISEDIKNILNIQKTAGQCENRYKTVLKRKKNIIKTNRTSGESPKHNPYEEELSRIAAIDDSVEPPVRMGVGKCIIVDKNNCANKTEESPSSSRSATPTFPSRKRPVSEVLMEIAKEKEEGRNRRHKEKLDLLRNLAEKFFNKTD</sequence>
<organism evidence="3">
    <name type="scientific">Photinus pyralis</name>
    <name type="common">Common eastern firefly</name>
    <name type="synonym">Lampyris pyralis</name>
    <dbReference type="NCBI Taxonomy" id="7054"/>
    <lineage>
        <taxon>Eukaryota</taxon>
        <taxon>Metazoa</taxon>
        <taxon>Ecdysozoa</taxon>
        <taxon>Arthropoda</taxon>
        <taxon>Hexapoda</taxon>
        <taxon>Insecta</taxon>
        <taxon>Pterygota</taxon>
        <taxon>Neoptera</taxon>
        <taxon>Endopterygota</taxon>
        <taxon>Coleoptera</taxon>
        <taxon>Polyphaga</taxon>
        <taxon>Elateriformia</taxon>
        <taxon>Elateroidea</taxon>
        <taxon>Lampyridae</taxon>
        <taxon>Lampyrinae</taxon>
        <taxon>Photinus</taxon>
    </lineage>
</organism>
<accession>A0A1Y1N6Z4</accession>